<dbReference type="Gene3D" id="3.40.50.2000">
    <property type="entry name" value="Glycogen Phosphorylase B"/>
    <property type="match status" value="2"/>
</dbReference>
<dbReference type="PANTHER" id="PTHR30160">
    <property type="entry name" value="TETRAACYLDISACCHARIDE 4'-KINASE-RELATED"/>
    <property type="match status" value="1"/>
</dbReference>
<dbReference type="InterPro" id="IPR051199">
    <property type="entry name" value="LPS_LOS_Heptosyltrfase"/>
</dbReference>
<dbReference type="GO" id="GO:0009244">
    <property type="term" value="P:lipopolysaccharide core region biosynthetic process"/>
    <property type="evidence" value="ECO:0007669"/>
    <property type="project" value="TreeGrafter"/>
</dbReference>
<organism evidence="3 4">
    <name type="scientific">Fusobacterium mortiferum</name>
    <dbReference type="NCBI Taxonomy" id="850"/>
    <lineage>
        <taxon>Bacteria</taxon>
        <taxon>Fusobacteriati</taxon>
        <taxon>Fusobacteriota</taxon>
        <taxon>Fusobacteriia</taxon>
        <taxon>Fusobacteriales</taxon>
        <taxon>Fusobacteriaceae</taxon>
        <taxon>Fusobacterium</taxon>
    </lineage>
</organism>
<evidence type="ECO:0000256" key="2">
    <source>
        <dbReference type="ARBA" id="ARBA00022679"/>
    </source>
</evidence>
<keyword evidence="1" id="KW-0328">Glycosyltransferase</keyword>
<dbReference type="Proteomes" id="UP000284676">
    <property type="component" value="Unassembled WGS sequence"/>
</dbReference>
<proteinExistence type="predicted"/>
<dbReference type="GO" id="GO:0005829">
    <property type="term" value="C:cytosol"/>
    <property type="evidence" value="ECO:0007669"/>
    <property type="project" value="TreeGrafter"/>
</dbReference>
<comment type="caution">
    <text evidence="3">The sequence shown here is derived from an EMBL/GenBank/DDBJ whole genome shotgun (WGS) entry which is preliminary data.</text>
</comment>
<dbReference type="Pfam" id="PF01075">
    <property type="entry name" value="Glyco_transf_9"/>
    <property type="match status" value="1"/>
</dbReference>
<dbReference type="GO" id="GO:0008713">
    <property type="term" value="F:ADP-heptose-lipopolysaccharide heptosyltransferase activity"/>
    <property type="evidence" value="ECO:0007669"/>
    <property type="project" value="TreeGrafter"/>
</dbReference>
<evidence type="ECO:0000313" key="3">
    <source>
        <dbReference type="EMBL" id="RHF73891.1"/>
    </source>
</evidence>
<accession>A0A414PZE3</accession>
<protein>
    <submittedName>
        <fullName evidence="3">Lipopolysaccharide heptosyltransferase family protein</fullName>
    </submittedName>
</protein>
<dbReference type="AlphaFoldDB" id="A0A414PZE3"/>
<evidence type="ECO:0000313" key="4">
    <source>
        <dbReference type="Proteomes" id="UP000284676"/>
    </source>
</evidence>
<gene>
    <name evidence="3" type="ORF">DW663_03650</name>
</gene>
<name>A0A414PZE3_FUSMR</name>
<keyword evidence="2 3" id="KW-0808">Transferase</keyword>
<sequence>MNIRSFFIRLLGNKEQEKFKTENIKKILIDGGRVGDLMTITPLIKALAELDKNIKIDVRVKKGCDSLLWNHPRVNKIWILDNDSKIKIFKILKTLQSWIEIRKSKIQYDLYFDFNDNIRLSHLLGMRILNPRYIIGSYRVEKYGIKKDELTLFDRYIIEREDDHLVDIHMRALDNFCIDNLNRKYELYLGELEEKYRNYFDNSKINIIFNFLGSSESKSLTKSDIDYFIKTIPKISAKIKLYILTIPKIYEKTKVNLEKLNLENVIVLPKTDNILEAAAIIKYTDMLFSVNTGVVHIASAYNIPIVVVYPEDRDALIVFAPKSDISSIIIGKKEENLKIIDKKEVIKKIEETLEKMEILDGKYKL</sequence>
<dbReference type="RefSeq" id="WP_118234114.1">
    <property type="nucleotide sequence ID" value="NZ_QRHL01000003.1"/>
</dbReference>
<dbReference type="PANTHER" id="PTHR30160:SF15">
    <property type="entry name" value="GLYCOSYLTRANSFERASE HI_0523-RELATED"/>
    <property type="match status" value="1"/>
</dbReference>
<dbReference type="InterPro" id="IPR002201">
    <property type="entry name" value="Glyco_trans_9"/>
</dbReference>
<reference evidence="3 4" key="1">
    <citation type="submission" date="2018-08" db="EMBL/GenBank/DDBJ databases">
        <title>A genome reference for cultivated species of the human gut microbiota.</title>
        <authorList>
            <person name="Zou Y."/>
            <person name="Xue W."/>
            <person name="Luo G."/>
        </authorList>
    </citation>
    <scope>NUCLEOTIDE SEQUENCE [LARGE SCALE GENOMIC DNA]</scope>
    <source>
        <strain evidence="3 4">AM25-1</strain>
    </source>
</reference>
<dbReference type="EMBL" id="QRHL01000003">
    <property type="protein sequence ID" value="RHF73891.1"/>
    <property type="molecule type" value="Genomic_DNA"/>
</dbReference>
<dbReference type="SUPFAM" id="SSF53756">
    <property type="entry name" value="UDP-Glycosyltransferase/glycogen phosphorylase"/>
    <property type="match status" value="1"/>
</dbReference>
<evidence type="ECO:0000256" key="1">
    <source>
        <dbReference type="ARBA" id="ARBA00022676"/>
    </source>
</evidence>